<feature type="transmembrane region" description="Helical" evidence="7">
    <location>
        <begin position="50"/>
        <end position="74"/>
    </location>
</feature>
<proteinExistence type="predicted"/>
<keyword evidence="4 7" id="KW-0812">Transmembrane</keyword>
<dbReference type="RefSeq" id="WP_264778657.1">
    <property type="nucleotide sequence ID" value="NZ_AP026563.1"/>
</dbReference>
<dbReference type="PANTHER" id="PTHR43266">
    <property type="entry name" value="MACROLIDE-EFFLUX PROTEIN"/>
    <property type="match status" value="1"/>
</dbReference>
<dbReference type="Gene3D" id="1.20.1250.20">
    <property type="entry name" value="MFS general substrate transporter like domains"/>
    <property type="match status" value="1"/>
</dbReference>
<name>A0ABN6RN42_9DEIO</name>
<dbReference type="Proteomes" id="UP001064971">
    <property type="component" value="Plasmid pDAETH-3"/>
</dbReference>
<evidence type="ECO:0000256" key="7">
    <source>
        <dbReference type="SAM" id="Phobius"/>
    </source>
</evidence>
<feature type="transmembrane region" description="Helical" evidence="7">
    <location>
        <begin position="373"/>
        <end position="391"/>
    </location>
</feature>
<evidence type="ECO:0000256" key="5">
    <source>
        <dbReference type="ARBA" id="ARBA00022989"/>
    </source>
</evidence>
<dbReference type="EMBL" id="AP026563">
    <property type="protein sequence ID" value="BDP44727.1"/>
    <property type="molecule type" value="Genomic_DNA"/>
</dbReference>
<dbReference type="InterPro" id="IPR036259">
    <property type="entry name" value="MFS_trans_sf"/>
</dbReference>
<evidence type="ECO:0000313" key="9">
    <source>
        <dbReference type="EMBL" id="BDP44727.1"/>
    </source>
</evidence>
<gene>
    <name evidence="9" type="ORF">DAETH_46960</name>
</gene>
<feature type="domain" description="Major facilitator superfamily (MFS) profile" evidence="8">
    <location>
        <begin position="1"/>
        <end position="396"/>
    </location>
</feature>
<keyword evidence="2" id="KW-0813">Transport</keyword>
<feature type="transmembrane region" description="Helical" evidence="7">
    <location>
        <begin position="171"/>
        <end position="192"/>
    </location>
</feature>
<protein>
    <submittedName>
        <fullName evidence="9">MFS transporter</fullName>
    </submittedName>
</protein>
<dbReference type="InterPro" id="IPR010290">
    <property type="entry name" value="TM_effector"/>
</dbReference>
<keyword evidence="9" id="KW-0614">Plasmid</keyword>
<evidence type="ECO:0000256" key="2">
    <source>
        <dbReference type="ARBA" id="ARBA00022448"/>
    </source>
</evidence>
<keyword evidence="10" id="KW-1185">Reference proteome</keyword>
<dbReference type="InterPro" id="IPR020846">
    <property type="entry name" value="MFS_dom"/>
</dbReference>
<evidence type="ECO:0000313" key="10">
    <source>
        <dbReference type="Proteomes" id="UP001064971"/>
    </source>
</evidence>
<geneLocation type="plasmid" evidence="9 10">
    <name>pDAETH-3</name>
</geneLocation>
<evidence type="ECO:0000256" key="3">
    <source>
        <dbReference type="ARBA" id="ARBA00022475"/>
    </source>
</evidence>
<reference evidence="9" key="1">
    <citation type="submission" date="2022-07" db="EMBL/GenBank/DDBJ databases">
        <title>Complete Genome Sequence of the Radioresistant Bacterium Deinococcus aetherius ST0316, Isolated from the Air Dust collected in Lower Stratosphere above Japan.</title>
        <authorList>
            <person name="Satoh K."/>
            <person name="Hagiwara K."/>
            <person name="Katsumata K."/>
            <person name="Kubo A."/>
            <person name="Yokobori S."/>
            <person name="Yamagishi A."/>
            <person name="Oono Y."/>
            <person name="Narumi I."/>
        </authorList>
    </citation>
    <scope>NUCLEOTIDE SEQUENCE</scope>
    <source>
        <strain evidence="9">ST0316</strain>
        <plasmid evidence="9">pDAETH-3</plasmid>
    </source>
</reference>
<feature type="transmembrane region" description="Helical" evidence="7">
    <location>
        <begin position="255"/>
        <end position="274"/>
    </location>
</feature>
<keyword evidence="6 7" id="KW-0472">Membrane</keyword>
<feature type="transmembrane region" description="Helical" evidence="7">
    <location>
        <begin position="222"/>
        <end position="243"/>
    </location>
</feature>
<evidence type="ECO:0000256" key="6">
    <source>
        <dbReference type="ARBA" id="ARBA00023136"/>
    </source>
</evidence>
<keyword evidence="3" id="KW-1003">Cell membrane</keyword>
<keyword evidence="5 7" id="KW-1133">Transmembrane helix</keyword>
<feature type="transmembrane region" description="Helical" evidence="7">
    <location>
        <begin position="286"/>
        <end position="316"/>
    </location>
</feature>
<dbReference type="SUPFAM" id="SSF103473">
    <property type="entry name" value="MFS general substrate transporter"/>
    <property type="match status" value="1"/>
</dbReference>
<dbReference type="PANTHER" id="PTHR43266:SF2">
    <property type="entry name" value="MAJOR FACILITATOR SUPERFAMILY (MFS) PROFILE DOMAIN-CONTAINING PROTEIN"/>
    <property type="match status" value="1"/>
</dbReference>
<sequence length="407" mass="42846">MNALVPFSALRNPRFARLYAAQTISQIGDAFTWVALALLAYQLAEKNAAVVLGTALTLRVTAFVLFSPLAGVLADRLERRTILAGCHFARAVVIGLMPFVGEVWQVYVLMFVLNSLTAFFTPTNQATVPLVVGREDAGPAFALSSATTELLGIVGPGLAGVLAAFVGGRELFFFDAASFVLAGLLVLTLPSLRAGRGTVERSTLADVRDGTARLWRDAPIRFALLMELVAAVAGALILVVTVVRVQGGLNLGEAQYGWVMALYGLGATVASLAVGAAGRRVPRTTFILVGALLTSLAILPGDGVGLAPLMALWLVAGVGQNWVNLPAETLLAERTEEAAQGRVYGAHFAWSHLWWAFAYPVASLLSARFADHAFLYGGLLALVILAAVSLLSRGTTSPVTKPSSSTD</sequence>
<evidence type="ECO:0000256" key="4">
    <source>
        <dbReference type="ARBA" id="ARBA00022692"/>
    </source>
</evidence>
<dbReference type="CDD" id="cd06173">
    <property type="entry name" value="MFS_MefA_like"/>
    <property type="match status" value="1"/>
</dbReference>
<accession>A0ABN6RN42</accession>
<dbReference type="PROSITE" id="PS50850">
    <property type="entry name" value="MFS"/>
    <property type="match status" value="1"/>
</dbReference>
<comment type="subcellular location">
    <subcellularLocation>
        <location evidence="1">Cell membrane</location>
        <topology evidence="1">Multi-pass membrane protein</topology>
    </subcellularLocation>
</comment>
<evidence type="ECO:0000259" key="8">
    <source>
        <dbReference type="PROSITE" id="PS50850"/>
    </source>
</evidence>
<organism evidence="9 10">
    <name type="scientific">Deinococcus aetherius</name>
    <dbReference type="NCBI Taxonomy" id="200252"/>
    <lineage>
        <taxon>Bacteria</taxon>
        <taxon>Thermotogati</taxon>
        <taxon>Deinococcota</taxon>
        <taxon>Deinococci</taxon>
        <taxon>Deinococcales</taxon>
        <taxon>Deinococcaceae</taxon>
        <taxon>Deinococcus</taxon>
    </lineage>
</organism>
<dbReference type="Pfam" id="PF05977">
    <property type="entry name" value="MFS_3"/>
    <property type="match status" value="1"/>
</dbReference>
<evidence type="ECO:0000256" key="1">
    <source>
        <dbReference type="ARBA" id="ARBA00004651"/>
    </source>
</evidence>